<dbReference type="EMBL" id="BAABKB010000021">
    <property type="protein sequence ID" value="GAA5020577.1"/>
    <property type="molecule type" value="Genomic_DNA"/>
</dbReference>
<name>A0ABP9J6W9_9ACTN</name>
<evidence type="ECO:0000313" key="2">
    <source>
        <dbReference type="EMBL" id="GAA5020577.1"/>
    </source>
</evidence>
<feature type="compositionally biased region" description="Basic residues" evidence="1">
    <location>
        <begin position="77"/>
        <end position="92"/>
    </location>
</feature>
<feature type="region of interest" description="Disordered" evidence="1">
    <location>
        <begin position="60"/>
        <end position="92"/>
    </location>
</feature>
<organism evidence="2 3">
    <name type="scientific">Streptomyces siamensis</name>
    <dbReference type="NCBI Taxonomy" id="1274986"/>
    <lineage>
        <taxon>Bacteria</taxon>
        <taxon>Bacillati</taxon>
        <taxon>Actinomycetota</taxon>
        <taxon>Actinomycetes</taxon>
        <taxon>Kitasatosporales</taxon>
        <taxon>Streptomycetaceae</taxon>
        <taxon>Streptomyces</taxon>
    </lineage>
</organism>
<protein>
    <submittedName>
        <fullName evidence="2">Uncharacterized protein</fullName>
    </submittedName>
</protein>
<dbReference type="Proteomes" id="UP001501759">
    <property type="component" value="Unassembled WGS sequence"/>
</dbReference>
<gene>
    <name evidence="2" type="ORF">GCM10023335_50480</name>
</gene>
<sequence>MTTVAPRGTTIVSNRAGRRIADRAATGALPAHRLPAARGSATLRGRRAAVARRITLPYPVPFAPTGRTPERPGTGRTRVRFSHRPHRVPHVR</sequence>
<keyword evidence="3" id="KW-1185">Reference proteome</keyword>
<comment type="caution">
    <text evidence="2">The sequence shown here is derived from an EMBL/GenBank/DDBJ whole genome shotgun (WGS) entry which is preliminary data.</text>
</comment>
<accession>A0ABP9J6W9</accession>
<feature type="compositionally biased region" description="Low complexity" evidence="1">
    <location>
        <begin position="64"/>
        <end position="76"/>
    </location>
</feature>
<dbReference type="RefSeq" id="WP_345653620.1">
    <property type="nucleotide sequence ID" value="NZ_BAABKB010000021.1"/>
</dbReference>
<proteinExistence type="predicted"/>
<reference evidence="3" key="1">
    <citation type="journal article" date="2019" name="Int. J. Syst. Evol. Microbiol.">
        <title>The Global Catalogue of Microorganisms (GCM) 10K type strain sequencing project: providing services to taxonomists for standard genome sequencing and annotation.</title>
        <authorList>
            <consortium name="The Broad Institute Genomics Platform"/>
            <consortium name="The Broad Institute Genome Sequencing Center for Infectious Disease"/>
            <person name="Wu L."/>
            <person name="Ma J."/>
        </authorList>
    </citation>
    <scope>NUCLEOTIDE SEQUENCE [LARGE SCALE GENOMIC DNA]</scope>
    <source>
        <strain evidence="3">JCM 18409</strain>
    </source>
</reference>
<evidence type="ECO:0000313" key="3">
    <source>
        <dbReference type="Proteomes" id="UP001501759"/>
    </source>
</evidence>
<evidence type="ECO:0000256" key="1">
    <source>
        <dbReference type="SAM" id="MobiDB-lite"/>
    </source>
</evidence>